<dbReference type="InterPro" id="IPR045256">
    <property type="entry name" value="RanBP1_RanBD"/>
</dbReference>
<feature type="region of interest" description="Disordered" evidence="1">
    <location>
        <begin position="53"/>
        <end position="84"/>
    </location>
</feature>
<dbReference type="GO" id="GO:0005737">
    <property type="term" value="C:cytoplasm"/>
    <property type="evidence" value="ECO:0007669"/>
    <property type="project" value="TreeGrafter"/>
</dbReference>
<organism evidence="3">
    <name type="scientific">Aureoumbra lagunensis</name>
    <dbReference type="NCBI Taxonomy" id="44058"/>
    <lineage>
        <taxon>Eukaryota</taxon>
        <taxon>Sar</taxon>
        <taxon>Stramenopiles</taxon>
        <taxon>Ochrophyta</taxon>
        <taxon>Pelagophyceae</taxon>
        <taxon>Pelagomonadales</taxon>
        <taxon>Aureoumbra</taxon>
    </lineage>
</organism>
<dbReference type="InterPro" id="IPR045255">
    <property type="entry name" value="RanBP1-like"/>
</dbReference>
<accession>A0A7S3NPI9</accession>
<feature type="domain" description="RanBD1" evidence="2">
    <location>
        <begin position="85"/>
        <end position="227"/>
    </location>
</feature>
<dbReference type="InterPro" id="IPR000156">
    <property type="entry name" value="Ran_bind_dom"/>
</dbReference>
<dbReference type="AlphaFoldDB" id="A0A7S3NPI9"/>
<dbReference type="GO" id="GO:0005096">
    <property type="term" value="F:GTPase activator activity"/>
    <property type="evidence" value="ECO:0007669"/>
    <property type="project" value="TreeGrafter"/>
</dbReference>
<dbReference type="CDD" id="cd13179">
    <property type="entry name" value="RanBD_RanBP1"/>
    <property type="match status" value="1"/>
</dbReference>
<dbReference type="InterPro" id="IPR011993">
    <property type="entry name" value="PH-like_dom_sf"/>
</dbReference>
<sequence>MATFGIEKKEDDENKPQFSFGTAAAASSSAPLSFGGNTNFSLEKPLEASSLFGGGEKVQKFGESNTKEVKNEEGENEAEAESTQEFTPVVQLDEVEVKTLEEDEEIIFKMRARLYRFAETLLNKGTGKKEWIERGVGEAKLLKHREHSKIRLLMRQEKTMKIIVNHVIDPRIQLQPNAGNDKSWVWGAWDFSEGELVDEVFAIRFANAENATKFKDAFTNAQQVMAKLIAGEDGPPNPQADSAAEALSNLKTSEEQKVEDTEQAA</sequence>
<dbReference type="PANTHER" id="PTHR23138">
    <property type="entry name" value="RAN BINDING PROTEIN"/>
    <property type="match status" value="1"/>
</dbReference>
<dbReference type="Gene3D" id="2.30.29.30">
    <property type="entry name" value="Pleckstrin-homology domain (PH domain)/Phosphotyrosine-binding domain (PTB)"/>
    <property type="match status" value="1"/>
</dbReference>
<evidence type="ECO:0000259" key="2">
    <source>
        <dbReference type="PROSITE" id="PS50196"/>
    </source>
</evidence>
<proteinExistence type="predicted"/>
<dbReference type="GO" id="GO:0005643">
    <property type="term" value="C:nuclear pore"/>
    <property type="evidence" value="ECO:0007669"/>
    <property type="project" value="TreeGrafter"/>
</dbReference>
<reference evidence="3" key="1">
    <citation type="submission" date="2021-01" db="EMBL/GenBank/DDBJ databases">
        <authorList>
            <person name="Corre E."/>
            <person name="Pelletier E."/>
            <person name="Niang G."/>
            <person name="Scheremetjew M."/>
            <person name="Finn R."/>
            <person name="Kale V."/>
            <person name="Holt S."/>
            <person name="Cochrane G."/>
            <person name="Meng A."/>
            <person name="Brown T."/>
            <person name="Cohen L."/>
        </authorList>
    </citation>
    <scope>NUCLEOTIDE SEQUENCE</scope>
    <source>
        <strain evidence="3">CCMP1510</strain>
    </source>
</reference>
<dbReference type="SUPFAM" id="SSF50729">
    <property type="entry name" value="PH domain-like"/>
    <property type="match status" value="1"/>
</dbReference>
<dbReference type="EMBL" id="HBIJ01022226">
    <property type="protein sequence ID" value="CAE0373700.1"/>
    <property type="molecule type" value="Transcribed_RNA"/>
</dbReference>
<dbReference type="GO" id="GO:0006913">
    <property type="term" value="P:nucleocytoplasmic transport"/>
    <property type="evidence" value="ECO:0007669"/>
    <property type="project" value="InterPro"/>
</dbReference>
<dbReference type="Pfam" id="PF00638">
    <property type="entry name" value="Ran_BP1"/>
    <property type="match status" value="1"/>
</dbReference>
<feature type="compositionally biased region" description="Basic and acidic residues" evidence="1">
    <location>
        <begin position="57"/>
        <end position="73"/>
    </location>
</feature>
<dbReference type="FunFam" id="2.30.29.30:FF:000312">
    <property type="entry name" value="Ran binding protein 1"/>
    <property type="match status" value="1"/>
</dbReference>
<dbReference type="PANTHER" id="PTHR23138:SF87">
    <property type="entry name" value="E3 SUMO-PROTEIN LIGASE RANBP2"/>
    <property type="match status" value="1"/>
</dbReference>
<name>A0A7S3NPI9_9STRA</name>
<dbReference type="SMART" id="SM00160">
    <property type="entry name" value="RanBD"/>
    <property type="match status" value="1"/>
</dbReference>
<protein>
    <recommendedName>
        <fullName evidence="2">RanBD1 domain-containing protein</fullName>
    </recommendedName>
</protein>
<dbReference type="PROSITE" id="PS50196">
    <property type="entry name" value="RANBD1"/>
    <property type="match status" value="1"/>
</dbReference>
<evidence type="ECO:0000313" key="3">
    <source>
        <dbReference type="EMBL" id="CAE0373700.1"/>
    </source>
</evidence>
<gene>
    <name evidence="3" type="ORF">ALAG00032_LOCUS14501</name>
</gene>
<evidence type="ECO:0000256" key="1">
    <source>
        <dbReference type="SAM" id="MobiDB-lite"/>
    </source>
</evidence>